<dbReference type="Gene3D" id="3.30.420.340">
    <property type="entry name" value="UvrC, RNAse H endonuclease domain"/>
    <property type="match status" value="1"/>
</dbReference>
<feature type="domain" description="GIY-YIG" evidence="1">
    <location>
        <begin position="13"/>
        <end position="93"/>
    </location>
</feature>
<dbReference type="InterPro" id="IPR035901">
    <property type="entry name" value="GIY-YIG_endonuc_sf"/>
</dbReference>
<dbReference type="PROSITE" id="PS50164">
    <property type="entry name" value="GIY_YIG"/>
    <property type="match status" value="1"/>
</dbReference>
<dbReference type="PROSITE" id="PS50165">
    <property type="entry name" value="UVRC"/>
    <property type="match status" value="1"/>
</dbReference>
<dbReference type="Proteomes" id="UP000176445">
    <property type="component" value="Unassembled WGS sequence"/>
</dbReference>
<sequence length="407" mass="45760">MEKPELKKYKVPDEPGVYLFKKGRKILYIGKATSLRDRVRSYFSSDLVAGRGDRIVGMVAGATSLDWKVTQSVLEALMLESHLIKHHQPPYNVDEKDNKSWNYVVITKEDFPRVLLVRGRELFQDVGFTKPNIRVGTFFGPYPHGGQLKEALKIIRKIFPFRDSCVSQSGKPCFNRQIGLCPGVCSGEVSVEEYEKTIRNLKELFSGNFKGLKQRLVREMKVAAAAERFEDASRLRRQVHALEHIHDVSLIKDEHRIASGGGVRIEAFDVAHTGGTETVGVMTVVSSGESMKAAYRKFKIRTATNDDVAALKELLSRRLNHSEWPLPRVFVVDGGKGQVRGAQAVLKGAGIEVPVVGVVKDERHKPERLIGDARAIQAYEKDILLANSEAHRFAISWHKKRLSARMY</sequence>
<name>A0A1F6CM11_9BACT</name>
<evidence type="ECO:0008006" key="5">
    <source>
        <dbReference type="Google" id="ProtNLM"/>
    </source>
</evidence>
<dbReference type="InterPro" id="IPR047296">
    <property type="entry name" value="GIY-YIG_UvrC_Cho"/>
</dbReference>
<feature type="domain" description="UvrC family homology region profile" evidence="2">
    <location>
        <begin position="215"/>
        <end position="346"/>
    </location>
</feature>
<dbReference type="Gene3D" id="3.40.1440.10">
    <property type="entry name" value="GIY-YIG endonuclease"/>
    <property type="match status" value="1"/>
</dbReference>
<comment type="caution">
    <text evidence="3">The sequence shown here is derived from an EMBL/GenBank/DDBJ whole genome shotgun (WGS) entry which is preliminary data.</text>
</comment>
<dbReference type="InterPro" id="IPR001162">
    <property type="entry name" value="UvrC_RNase_H_dom"/>
</dbReference>
<dbReference type="PANTHER" id="PTHR30562">
    <property type="entry name" value="UVRC/OXIDOREDUCTASE"/>
    <property type="match status" value="1"/>
</dbReference>
<dbReference type="InterPro" id="IPR050066">
    <property type="entry name" value="UvrABC_protein_C"/>
</dbReference>
<evidence type="ECO:0000259" key="1">
    <source>
        <dbReference type="PROSITE" id="PS50164"/>
    </source>
</evidence>
<dbReference type="AlphaFoldDB" id="A0A1F6CM11"/>
<dbReference type="SUPFAM" id="SSF82771">
    <property type="entry name" value="GIY-YIG endonuclease"/>
    <property type="match status" value="1"/>
</dbReference>
<reference evidence="3 4" key="1">
    <citation type="journal article" date="2016" name="Nat. Commun.">
        <title>Thousands of microbial genomes shed light on interconnected biogeochemical processes in an aquifer system.</title>
        <authorList>
            <person name="Anantharaman K."/>
            <person name="Brown C.T."/>
            <person name="Hug L.A."/>
            <person name="Sharon I."/>
            <person name="Castelle C.J."/>
            <person name="Probst A.J."/>
            <person name="Thomas B.C."/>
            <person name="Singh A."/>
            <person name="Wilkins M.J."/>
            <person name="Karaoz U."/>
            <person name="Brodie E.L."/>
            <person name="Williams K.H."/>
            <person name="Hubbard S.S."/>
            <person name="Banfield J.F."/>
        </authorList>
    </citation>
    <scope>NUCLEOTIDE SEQUENCE [LARGE SCALE GENOMIC DNA]</scope>
</reference>
<accession>A0A1F6CM11</accession>
<evidence type="ECO:0000313" key="4">
    <source>
        <dbReference type="Proteomes" id="UP000176445"/>
    </source>
</evidence>
<dbReference type="EMBL" id="MFKW01000057">
    <property type="protein sequence ID" value="OGG50077.1"/>
    <property type="molecule type" value="Genomic_DNA"/>
</dbReference>
<dbReference type="SUPFAM" id="SSF46600">
    <property type="entry name" value="C-terminal UvrC-binding domain of UvrB"/>
    <property type="match status" value="1"/>
</dbReference>
<dbReference type="InterPro" id="IPR000305">
    <property type="entry name" value="GIY-YIG_endonuc"/>
</dbReference>
<dbReference type="GO" id="GO:0006289">
    <property type="term" value="P:nucleotide-excision repair"/>
    <property type="evidence" value="ECO:0007669"/>
    <property type="project" value="InterPro"/>
</dbReference>
<proteinExistence type="predicted"/>
<evidence type="ECO:0000313" key="3">
    <source>
        <dbReference type="EMBL" id="OGG50077.1"/>
    </source>
</evidence>
<protein>
    <recommendedName>
        <fullName evidence="5">Excinuclease ABC subunit C</fullName>
    </recommendedName>
</protein>
<dbReference type="Pfam" id="PF08459">
    <property type="entry name" value="UvrC_RNaseH_dom"/>
    <property type="match status" value="1"/>
</dbReference>
<gene>
    <name evidence="3" type="ORF">A2704_06015</name>
</gene>
<dbReference type="PANTHER" id="PTHR30562:SF1">
    <property type="entry name" value="UVRABC SYSTEM PROTEIN C"/>
    <property type="match status" value="1"/>
</dbReference>
<dbReference type="InterPro" id="IPR001943">
    <property type="entry name" value="UVR_dom"/>
</dbReference>
<evidence type="ECO:0000259" key="2">
    <source>
        <dbReference type="PROSITE" id="PS50165"/>
    </source>
</evidence>
<dbReference type="Pfam" id="PF02151">
    <property type="entry name" value="UVR"/>
    <property type="match status" value="1"/>
</dbReference>
<dbReference type="GO" id="GO:0009380">
    <property type="term" value="C:excinuclease repair complex"/>
    <property type="evidence" value="ECO:0007669"/>
    <property type="project" value="TreeGrafter"/>
</dbReference>
<dbReference type="SMART" id="SM00465">
    <property type="entry name" value="GIYc"/>
    <property type="match status" value="1"/>
</dbReference>
<dbReference type="CDD" id="cd10434">
    <property type="entry name" value="GIY-YIG_UvrC_Cho"/>
    <property type="match status" value="1"/>
</dbReference>
<organism evidence="3 4">
    <name type="scientific">Candidatus Kaiserbacteria bacterium RIFCSPHIGHO2_01_FULL_54_36b</name>
    <dbReference type="NCBI Taxonomy" id="1798483"/>
    <lineage>
        <taxon>Bacteria</taxon>
        <taxon>Candidatus Kaiseribacteriota</taxon>
    </lineage>
</organism>
<dbReference type="GO" id="GO:0009381">
    <property type="term" value="F:excinuclease ABC activity"/>
    <property type="evidence" value="ECO:0007669"/>
    <property type="project" value="InterPro"/>
</dbReference>
<dbReference type="InterPro" id="IPR036876">
    <property type="entry name" value="UVR_dom_sf"/>
</dbReference>
<dbReference type="InterPro" id="IPR038476">
    <property type="entry name" value="UvrC_RNase_H_dom_sf"/>
</dbReference>